<feature type="domain" description="C2H2-type" evidence="10">
    <location>
        <begin position="1294"/>
        <end position="1321"/>
    </location>
</feature>
<protein>
    <submittedName>
        <fullName evidence="12">Zinc finger protein 26</fullName>
    </submittedName>
</protein>
<feature type="domain" description="C2H2-type" evidence="10">
    <location>
        <begin position="1238"/>
        <end position="1260"/>
    </location>
</feature>
<feature type="compositionally biased region" description="Basic and acidic residues" evidence="8">
    <location>
        <begin position="1579"/>
        <end position="1592"/>
    </location>
</feature>
<dbReference type="OrthoDB" id="433924at2759"/>
<feature type="region of interest" description="Disordered" evidence="8">
    <location>
        <begin position="316"/>
        <end position="342"/>
    </location>
</feature>
<feature type="region of interest" description="Disordered" evidence="8">
    <location>
        <begin position="511"/>
        <end position="573"/>
    </location>
</feature>
<evidence type="ECO:0000259" key="10">
    <source>
        <dbReference type="PROSITE" id="PS50157"/>
    </source>
</evidence>
<keyword evidence="2" id="KW-0479">Metal-binding</keyword>
<evidence type="ECO:0000256" key="6">
    <source>
        <dbReference type="ARBA" id="ARBA00023242"/>
    </source>
</evidence>
<dbReference type="PROSITE" id="PS00598">
    <property type="entry name" value="CHROMO_1"/>
    <property type="match status" value="1"/>
</dbReference>
<evidence type="ECO:0000256" key="3">
    <source>
        <dbReference type="ARBA" id="ARBA00022737"/>
    </source>
</evidence>
<evidence type="ECO:0000256" key="1">
    <source>
        <dbReference type="ARBA" id="ARBA00004123"/>
    </source>
</evidence>
<reference evidence="12 13" key="1">
    <citation type="journal article" date="2019" name="Sci. Rep.">
        <title>Orb-weaving spider Araneus ventricosus genome elucidates the spidroin gene catalogue.</title>
        <authorList>
            <person name="Kono N."/>
            <person name="Nakamura H."/>
            <person name="Ohtoshi R."/>
            <person name="Moran D.A.P."/>
            <person name="Shinohara A."/>
            <person name="Yoshida Y."/>
            <person name="Fujiwara M."/>
            <person name="Mori M."/>
            <person name="Tomita M."/>
            <person name="Arakawa K."/>
        </authorList>
    </citation>
    <scope>NUCLEOTIDE SEQUENCE [LARGE SCALE GENOMIC DNA]</scope>
</reference>
<feature type="compositionally biased region" description="Basic and acidic residues" evidence="8">
    <location>
        <begin position="1386"/>
        <end position="1404"/>
    </location>
</feature>
<dbReference type="SUPFAM" id="SSF57667">
    <property type="entry name" value="beta-beta-alpha zinc fingers"/>
    <property type="match status" value="4"/>
</dbReference>
<dbReference type="Gene3D" id="3.30.160.60">
    <property type="entry name" value="Classic Zinc Finger"/>
    <property type="match status" value="4"/>
</dbReference>
<feature type="region of interest" description="Disordered" evidence="8">
    <location>
        <begin position="118"/>
        <end position="141"/>
    </location>
</feature>
<evidence type="ECO:0000259" key="9">
    <source>
        <dbReference type="PROSITE" id="PS50013"/>
    </source>
</evidence>
<evidence type="ECO:0000259" key="11">
    <source>
        <dbReference type="PROSITE" id="PS51058"/>
    </source>
</evidence>
<feature type="region of interest" description="Disordered" evidence="8">
    <location>
        <begin position="1504"/>
        <end position="1552"/>
    </location>
</feature>
<feature type="region of interest" description="Disordered" evidence="8">
    <location>
        <begin position="31"/>
        <end position="76"/>
    </location>
</feature>
<dbReference type="PROSITE" id="PS51058">
    <property type="entry name" value="ZF_CXXC"/>
    <property type="match status" value="1"/>
</dbReference>
<keyword evidence="13" id="KW-1185">Reference proteome</keyword>
<dbReference type="InterPro" id="IPR016197">
    <property type="entry name" value="Chromo-like_dom_sf"/>
</dbReference>
<evidence type="ECO:0000256" key="8">
    <source>
        <dbReference type="SAM" id="MobiDB-lite"/>
    </source>
</evidence>
<dbReference type="InterPro" id="IPR000953">
    <property type="entry name" value="Chromo/chromo_shadow_dom"/>
</dbReference>
<gene>
    <name evidence="12" type="primary">Zfp26_6</name>
    <name evidence="12" type="ORF">AVEN_211638_1</name>
</gene>
<feature type="region of interest" description="Disordered" evidence="8">
    <location>
        <begin position="1564"/>
        <end position="1592"/>
    </location>
</feature>
<dbReference type="PANTHER" id="PTHR24379">
    <property type="entry name" value="KRAB AND ZINC FINGER DOMAIN-CONTAINING"/>
    <property type="match status" value="1"/>
</dbReference>
<evidence type="ECO:0000313" key="12">
    <source>
        <dbReference type="EMBL" id="GBM87487.1"/>
    </source>
</evidence>
<feature type="compositionally biased region" description="Basic and acidic residues" evidence="8">
    <location>
        <begin position="41"/>
        <end position="53"/>
    </location>
</feature>
<feature type="compositionally biased region" description="Low complexity" evidence="8">
    <location>
        <begin position="326"/>
        <end position="338"/>
    </location>
</feature>
<dbReference type="GO" id="GO:0005694">
    <property type="term" value="C:chromosome"/>
    <property type="evidence" value="ECO:0007669"/>
    <property type="project" value="UniProtKB-ARBA"/>
</dbReference>
<dbReference type="GO" id="GO:0003677">
    <property type="term" value="F:DNA binding"/>
    <property type="evidence" value="ECO:0007669"/>
    <property type="project" value="InterPro"/>
</dbReference>
<dbReference type="InterPro" id="IPR023779">
    <property type="entry name" value="Chromodomain_CS"/>
</dbReference>
<feature type="compositionally biased region" description="Basic and acidic residues" evidence="8">
    <location>
        <begin position="511"/>
        <end position="521"/>
    </location>
</feature>
<dbReference type="SMART" id="SM00355">
    <property type="entry name" value="ZnF_C2H2"/>
    <property type="match status" value="17"/>
</dbReference>
<evidence type="ECO:0000256" key="7">
    <source>
        <dbReference type="PROSITE-ProRule" id="PRU00509"/>
    </source>
</evidence>
<feature type="domain" description="Chromo" evidence="9">
    <location>
        <begin position="193"/>
        <end position="251"/>
    </location>
</feature>
<feature type="compositionally biased region" description="Acidic residues" evidence="8">
    <location>
        <begin position="125"/>
        <end position="138"/>
    </location>
</feature>
<feature type="domain" description="C2H2-type" evidence="10">
    <location>
        <begin position="1083"/>
        <end position="1107"/>
    </location>
</feature>
<feature type="region of interest" description="Disordered" evidence="8">
    <location>
        <begin position="1379"/>
        <end position="1406"/>
    </location>
</feature>
<keyword evidence="6" id="KW-0539">Nucleus</keyword>
<accession>A0A4Y2JBQ0</accession>
<dbReference type="PROSITE" id="PS50013">
    <property type="entry name" value="CHROMO_2"/>
    <property type="match status" value="1"/>
</dbReference>
<dbReference type="EMBL" id="BGPR01003385">
    <property type="protein sequence ID" value="GBM87487.1"/>
    <property type="molecule type" value="Genomic_DNA"/>
</dbReference>
<dbReference type="GO" id="GO:0005634">
    <property type="term" value="C:nucleus"/>
    <property type="evidence" value="ECO:0007669"/>
    <property type="project" value="UniProtKB-SubCell"/>
</dbReference>
<dbReference type="InterPro" id="IPR002857">
    <property type="entry name" value="Znf_CXXC"/>
</dbReference>
<dbReference type="SMART" id="SM00298">
    <property type="entry name" value="CHROMO"/>
    <property type="match status" value="1"/>
</dbReference>
<comment type="subcellular location">
    <subcellularLocation>
        <location evidence="1">Nucleus</location>
    </subcellularLocation>
</comment>
<keyword evidence="4 7" id="KW-0863">Zinc-finger</keyword>
<keyword evidence="3" id="KW-0677">Repeat</keyword>
<dbReference type="Proteomes" id="UP000499080">
    <property type="component" value="Unassembled WGS sequence"/>
</dbReference>
<dbReference type="Pfam" id="PF00385">
    <property type="entry name" value="Chromo"/>
    <property type="match status" value="1"/>
</dbReference>
<feature type="domain" description="C2H2-type" evidence="10">
    <location>
        <begin position="1264"/>
        <end position="1293"/>
    </location>
</feature>
<dbReference type="CDD" id="cd00024">
    <property type="entry name" value="CD_CSD"/>
    <property type="match status" value="1"/>
</dbReference>
<dbReference type="GO" id="GO:0008270">
    <property type="term" value="F:zinc ion binding"/>
    <property type="evidence" value="ECO:0007669"/>
    <property type="project" value="UniProtKB-KW"/>
</dbReference>
<dbReference type="PROSITE" id="PS00028">
    <property type="entry name" value="ZINC_FINGER_C2H2_1"/>
    <property type="match status" value="9"/>
</dbReference>
<evidence type="ECO:0000256" key="5">
    <source>
        <dbReference type="ARBA" id="ARBA00022833"/>
    </source>
</evidence>
<dbReference type="InterPro" id="IPR023780">
    <property type="entry name" value="Chromo_domain"/>
</dbReference>
<sequence>MAKVIDSLECGKCGEIFHQLEVFIKHKMSNCTPKEEEDDSDAKTKKPVKKSEGGLKGVSRMSKGIEKAKNMSRMSPKFLPKKSKLMVLESDSPKLKGVTGYLWKKRLLQEQQKQLMRAKRKSMMSEEEPFDPEGDSSESESSLIGERCGQCSGCLMEEDCLECEVCMRKMDDPDLDDMCIMRECTAEADGEVYKVEKIVAKRFRHRRFEYLIKWKGYSSAENTWEPKENILSPGLLEDFERRQRMMSKRSPQNMHGMPRKRKKFYYTESSDDSSHDEVRASRMFSPATALDAQRGRSSKKAAMNFIKTVCKKGRRPSPELLQVPTLSSDSESRSPSPELSKKKIIIEVPDPKENGKYIRVKGEARKIKFLKDCDLQPVVNLGEPVPNNDEDIQALVFEDIVQRRVAKLREKELQKRIGETKQKPTGLHKARGNEFSPKIVTPVKTVPSKVGETKFGKLLEYGAEKKKRIGYQQKIESLMEKNAEDIDTPLDDFDDGGDFKTLAELRESLRQNAKKTEDKTTAKPKIASPTPKAGARKNFPRALKPKGSPLPTQPATLNKGGVTSPVGGVKGKDSTNERVFVVMPDGSMVEVSTAKTESNVPKTAVETTQKKILPKDKAKAVSKAVIPLSKKQSSQMTLEDCTGDPIDDTKTLKLPNTLQLVQSELPLSEAENNSKLIGMFLFRQVISPNDPSQKCLLCPNKNTFRELVDLEKHYSQVHELASQTFKAEFSENIVFVCVPPDVTESTTLNSICRFCDITLKNLSEVRSHYPTSHNKVVRLVQEREVTELSSSLFCSICSEMSKDFTEHHAHMKAVHRMQTYVCKYCNFVTSRANRLKSHVKQKHISGTVDTNPGSVGAKGSKIKLKCPVCHLFINGKVNLDQHILLAHSVQTGPETWSCAKCLKPCGSAKDFTVHVFSCTSNRGGDRNIQYKPTFVKQTTCIYKCNQCSATYISEKLIKKHLSESKHTQGFEVVRQVEADEGPKQSCFLCDKTFTSPKLFEKHLVHVHMEWVEKKGVKHNNGASPNDVINTSLEMEEVPTAEELADISLPSKIGHYCHVCDTVISSYPLYYLHMQDLHVTEKCFRCAITSCHKTFTSPSEFEQHIQNHPQDLLHNCSICDATFVSQEELKEHNLSVEHGSRYMKMHEKCRPSGIEARNYQCKVCQTWFGLRHYLIQHMETDNHDYKCQKCGLQYLQPGSRRLHIQQVHPDIATTCEFCGLQMQSTQAVWGHLKTHGIVHECQSCHRRFLHKEQVNTHMETHDPPVQCPWEGCTRQLVTKISLYFHLKTHRGDEDHKCPYCQKGFMKEKLLEAHIKTHEIEASKTQETEAKAASTAAAAEEANEGELIQLICAGCDQGFDDEDQFAGHDCKVSKQSSVCETVPNQKYPDNKEESERSGNEDSKNSDNDILSSVLENAGDVELLQEEGDSKSAECKSMEVASESNQDISEKNLQLEAEVSNGSEERKDFMAGVLSISNQESNDASSAQFDDLSNEMVLALEKNEVMALEDSESADHQADLSQDFSLDSEGKPEEGQNLTGNMQEETADVLDSESKLSDKYMEVPADEEFPAASESVEQETMSEDRDVKGEDVGSEAEHRTVMMVVSDQQDEGQEMELELPDDPSYAGATLLKVPTSDGKQVLLIPFSSADGTVSLQLPPGMTLEGADGTHGQNIQVALEGAGTIDENGVGGEARYLHVPVEGEVMNELLQNEQDMQVHEKLTADSMVTEGDISSL</sequence>
<evidence type="ECO:0000256" key="2">
    <source>
        <dbReference type="ARBA" id="ARBA00022723"/>
    </source>
</evidence>
<dbReference type="InterPro" id="IPR013087">
    <property type="entry name" value="Znf_C2H2_type"/>
</dbReference>
<comment type="caution">
    <text evidence="12">The sequence shown here is derived from an EMBL/GenBank/DDBJ whole genome shotgun (WGS) entry which is preliminary data.</text>
</comment>
<dbReference type="PROSITE" id="PS50157">
    <property type="entry name" value="ZINC_FINGER_C2H2_2"/>
    <property type="match status" value="4"/>
</dbReference>
<dbReference type="SMART" id="SM00451">
    <property type="entry name" value="ZnF_U1"/>
    <property type="match status" value="5"/>
</dbReference>
<feature type="domain" description="CXXC-type" evidence="11">
    <location>
        <begin position="137"/>
        <end position="185"/>
    </location>
</feature>
<dbReference type="SUPFAM" id="SSF54160">
    <property type="entry name" value="Chromo domain-like"/>
    <property type="match status" value="1"/>
</dbReference>
<dbReference type="PANTHER" id="PTHR24379:SF117">
    <property type="entry name" value="ZINC FINGER PROTEIN WECKLE"/>
    <property type="match status" value="1"/>
</dbReference>
<evidence type="ECO:0000256" key="4">
    <source>
        <dbReference type="ARBA" id="ARBA00022771"/>
    </source>
</evidence>
<dbReference type="Gene3D" id="2.40.50.40">
    <property type="match status" value="1"/>
</dbReference>
<evidence type="ECO:0000313" key="13">
    <source>
        <dbReference type="Proteomes" id="UP000499080"/>
    </source>
</evidence>
<dbReference type="Pfam" id="PF00096">
    <property type="entry name" value="zf-C2H2"/>
    <property type="match status" value="1"/>
</dbReference>
<dbReference type="Pfam" id="PF02008">
    <property type="entry name" value="zf-CXXC"/>
    <property type="match status" value="1"/>
</dbReference>
<name>A0A4Y2JBQ0_ARAVE</name>
<organism evidence="12 13">
    <name type="scientific">Araneus ventricosus</name>
    <name type="common">Orbweaver spider</name>
    <name type="synonym">Epeira ventricosa</name>
    <dbReference type="NCBI Taxonomy" id="182803"/>
    <lineage>
        <taxon>Eukaryota</taxon>
        <taxon>Metazoa</taxon>
        <taxon>Ecdysozoa</taxon>
        <taxon>Arthropoda</taxon>
        <taxon>Chelicerata</taxon>
        <taxon>Arachnida</taxon>
        <taxon>Araneae</taxon>
        <taxon>Araneomorphae</taxon>
        <taxon>Entelegynae</taxon>
        <taxon>Araneoidea</taxon>
        <taxon>Araneidae</taxon>
        <taxon>Araneus</taxon>
    </lineage>
</organism>
<dbReference type="InterPro" id="IPR036236">
    <property type="entry name" value="Znf_C2H2_sf"/>
</dbReference>
<proteinExistence type="predicted"/>
<dbReference type="InterPro" id="IPR003604">
    <property type="entry name" value="Matrin/U1-like-C_Znf_C2H2"/>
</dbReference>
<keyword evidence="5" id="KW-0862">Zinc</keyword>